<feature type="region of interest" description="Disordered" evidence="1">
    <location>
        <begin position="103"/>
        <end position="129"/>
    </location>
</feature>
<evidence type="ECO:0000256" key="1">
    <source>
        <dbReference type="SAM" id="MobiDB-lite"/>
    </source>
</evidence>
<dbReference type="AlphaFoldDB" id="A0A565BKU5"/>
<proteinExistence type="predicted"/>
<feature type="region of interest" description="Disordered" evidence="1">
    <location>
        <begin position="27"/>
        <end position="51"/>
    </location>
</feature>
<sequence>MKNPDNPRASPPPDNWNDLKMLADVAAREYDARTTKEDSSKSPPCPRFSYGGRIKNHIRTIGFEDSQRSWNDVVAKNTFKVHGVFHVWSFRSGRGKLCFVLVPPPPTRNSGQGGGSTSGESGHGCSSLA</sequence>
<dbReference type="Proteomes" id="UP000489600">
    <property type="component" value="Unassembled WGS sequence"/>
</dbReference>
<accession>A0A565BKU5</accession>
<evidence type="ECO:0000313" key="3">
    <source>
        <dbReference type="Proteomes" id="UP000489600"/>
    </source>
</evidence>
<keyword evidence="3" id="KW-1185">Reference proteome</keyword>
<dbReference type="EMBL" id="CABITT030000004">
    <property type="protein sequence ID" value="VVB01463.1"/>
    <property type="molecule type" value="Genomic_DNA"/>
</dbReference>
<name>A0A565BKU5_9BRAS</name>
<protein>
    <submittedName>
        <fullName evidence="2">Uncharacterized protein</fullName>
    </submittedName>
</protein>
<feature type="compositionally biased region" description="Low complexity" evidence="1">
    <location>
        <begin position="118"/>
        <end position="129"/>
    </location>
</feature>
<feature type="compositionally biased region" description="Basic and acidic residues" evidence="1">
    <location>
        <begin position="27"/>
        <end position="40"/>
    </location>
</feature>
<evidence type="ECO:0000313" key="2">
    <source>
        <dbReference type="EMBL" id="VVB01463.1"/>
    </source>
</evidence>
<reference evidence="2" key="1">
    <citation type="submission" date="2019-07" db="EMBL/GenBank/DDBJ databases">
        <authorList>
            <person name="Dittberner H."/>
        </authorList>
    </citation>
    <scope>NUCLEOTIDE SEQUENCE [LARGE SCALE GENOMIC DNA]</scope>
</reference>
<dbReference type="OrthoDB" id="1935604at2759"/>
<comment type="caution">
    <text evidence="2">The sequence shown here is derived from an EMBL/GenBank/DDBJ whole genome shotgun (WGS) entry which is preliminary data.</text>
</comment>
<gene>
    <name evidence="2" type="ORF">ANE_LOCUS11907</name>
</gene>
<organism evidence="2 3">
    <name type="scientific">Arabis nemorensis</name>
    <dbReference type="NCBI Taxonomy" id="586526"/>
    <lineage>
        <taxon>Eukaryota</taxon>
        <taxon>Viridiplantae</taxon>
        <taxon>Streptophyta</taxon>
        <taxon>Embryophyta</taxon>
        <taxon>Tracheophyta</taxon>
        <taxon>Spermatophyta</taxon>
        <taxon>Magnoliopsida</taxon>
        <taxon>eudicotyledons</taxon>
        <taxon>Gunneridae</taxon>
        <taxon>Pentapetalae</taxon>
        <taxon>rosids</taxon>
        <taxon>malvids</taxon>
        <taxon>Brassicales</taxon>
        <taxon>Brassicaceae</taxon>
        <taxon>Arabideae</taxon>
        <taxon>Arabis</taxon>
    </lineage>
</organism>